<feature type="region of interest" description="Disordered" evidence="10">
    <location>
        <begin position="142"/>
        <end position="202"/>
    </location>
</feature>
<feature type="region of interest" description="Disordered" evidence="10">
    <location>
        <begin position="1"/>
        <end position="24"/>
    </location>
</feature>
<dbReference type="GO" id="GO:0008270">
    <property type="term" value="F:zinc ion binding"/>
    <property type="evidence" value="ECO:0007669"/>
    <property type="project" value="InterPro"/>
</dbReference>
<dbReference type="CDD" id="cd12148">
    <property type="entry name" value="fungal_TF_MHR"/>
    <property type="match status" value="1"/>
</dbReference>
<dbReference type="OrthoDB" id="3364175at2759"/>
<dbReference type="InterPro" id="IPR001138">
    <property type="entry name" value="Zn2Cys6_DnaBD"/>
</dbReference>
<evidence type="ECO:0000256" key="6">
    <source>
        <dbReference type="ARBA" id="ARBA00023125"/>
    </source>
</evidence>
<keyword evidence="9" id="KW-0539">Nucleus</keyword>
<dbReference type="Pfam" id="PF04082">
    <property type="entry name" value="Fungal_trans"/>
    <property type="match status" value="1"/>
</dbReference>
<evidence type="ECO:0000256" key="8">
    <source>
        <dbReference type="ARBA" id="ARBA00023163"/>
    </source>
</evidence>
<evidence type="ECO:0000256" key="10">
    <source>
        <dbReference type="SAM" id="MobiDB-lite"/>
    </source>
</evidence>
<dbReference type="GO" id="GO:0000981">
    <property type="term" value="F:DNA-binding transcription factor activity, RNA polymerase II-specific"/>
    <property type="evidence" value="ECO:0007669"/>
    <property type="project" value="InterPro"/>
</dbReference>
<keyword evidence="13" id="KW-1185">Reference proteome</keyword>
<evidence type="ECO:0000256" key="4">
    <source>
        <dbReference type="ARBA" id="ARBA00022911"/>
    </source>
</evidence>
<dbReference type="AlphaFoldDB" id="A0A6A6EKS0"/>
<dbReference type="InterPro" id="IPR052783">
    <property type="entry name" value="Metabolic/Drug-Res_Regulator"/>
</dbReference>
<feature type="compositionally biased region" description="Polar residues" evidence="10">
    <location>
        <begin position="169"/>
        <end position="178"/>
    </location>
</feature>
<keyword evidence="3" id="KW-0862">Zinc</keyword>
<evidence type="ECO:0000256" key="5">
    <source>
        <dbReference type="ARBA" id="ARBA00023015"/>
    </source>
</evidence>
<reference evidence="12" key="1">
    <citation type="journal article" date="2020" name="Stud. Mycol.">
        <title>101 Dothideomycetes genomes: a test case for predicting lifestyles and emergence of pathogens.</title>
        <authorList>
            <person name="Haridas S."/>
            <person name="Albert R."/>
            <person name="Binder M."/>
            <person name="Bloem J."/>
            <person name="Labutti K."/>
            <person name="Salamov A."/>
            <person name="Andreopoulos B."/>
            <person name="Baker S."/>
            <person name="Barry K."/>
            <person name="Bills G."/>
            <person name="Bluhm B."/>
            <person name="Cannon C."/>
            <person name="Castanera R."/>
            <person name="Culley D."/>
            <person name="Daum C."/>
            <person name="Ezra D."/>
            <person name="Gonzalez J."/>
            <person name="Henrissat B."/>
            <person name="Kuo A."/>
            <person name="Liang C."/>
            <person name="Lipzen A."/>
            <person name="Lutzoni F."/>
            <person name="Magnuson J."/>
            <person name="Mondo S."/>
            <person name="Nolan M."/>
            <person name="Ohm R."/>
            <person name="Pangilinan J."/>
            <person name="Park H.-J."/>
            <person name="Ramirez L."/>
            <person name="Alfaro M."/>
            <person name="Sun H."/>
            <person name="Tritt A."/>
            <person name="Yoshinaga Y."/>
            <person name="Zwiers L.-H."/>
            <person name="Turgeon B."/>
            <person name="Goodwin S."/>
            <person name="Spatafora J."/>
            <person name="Crous P."/>
            <person name="Grigoriev I."/>
        </authorList>
    </citation>
    <scope>NUCLEOTIDE SEQUENCE</scope>
    <source>
        <strain evidence="12">CBS 207.26</strain>
    </source>
</reference>
<dbReference type="GO" id="GO:0006351">
    <property type="term" value="P:DNA-templated transcription"/>
    <property type="evidence" value="ECO:0007669"/>
    <property type="project" value="InterPro"/>
</dbReference>
<keyword evidence="8" id="KW-0804">Transcription</keyword>
<dbReference type="SMART" id="SM00066">
    <property type="entry name" value="GAL4"/>
    <property type="match status" value="1"/>
</dbReference>
<dbReference type="PANTHER" id="PTHR47655:SF2">
    <property type="entry name" value="QUINIC ACID UTILIZATION ACTIVATOR"/>
    <property type="match status" value="1"/>
</dbReference>
<proteinExistence type="predicted"/>
<evidence type="ECO:0000256" key="3">
    <source>
        <dbReference type="ARBA" id="ARBA00022833"/>
    </source>
</evidence>
<dbReference type="InterPro" id="IPR036864">
    <property type="entry name" value="Zn2-C6_fun-type_DNA-bd_sf"/>
</dbReference>
<dbReference type="Gene3D" id="4.10.240.10">
    <property type="entry name" value="Zn(2)-C6 fungal-type DNA-binding domain"/>
    <property type="match status" value="1"/>
</dbReference>
<dbReference type="Proteomes" id="UP000800200">
    <property type="component" value="Unassembled WGS sequence"/>
</dbReference>
<evidence type="ECO:0000256" key="7">
    <source>
        <dbReference type="ARBA" id="ARBA00023159"/>
    </source>
</evidence>
<feature type="domain" description="Zn(2)-C6 fungal-type" evidence="11">
    <location>
        <begin position="32"/>
        <end position="62"/>
    </location>
</feature>
<sequence>MPNPGQGVKRKSSASIDGDEKPLGKRSRVSRACDQCRVAREKCDGIQPVCFTCATSNRACSYTANQKKRGIQPGYIRTLELTLAWLFDNGADTERLLNTKLAQEGTASELLGKDTNDSNKLHKKWRKSKFCKDIDKLLSGAKILGPEGNKSPESDEQDSDAGEKKSPEDPTSASSNIASRIIPGVSSRSVPLPPGEEEDAQPTTLPANIWRLFDVYFSHTQCWFPISEKHDVLKISYSYPTNGLHLSASVPGSGDHAELWSIFALASLQDMTTTFSSGMERSVELHASPQRLYNIARNLIPNELGAFQLGHVKALLILSLFNLSQSIPEAAWLLVGHAARILTGIEAMESRELPHSRFKHVFAGCFMLETILSMQLKRRSHLQPSDLIRIGKINEDGLEEWQPWTGCLDSESAKYQSIARAPVLSLSSFNRLVEIVGIISMAESFENPNKFPSQEIIHRLEAWKASLPPTFDYIRGENASIPSTPPAMVLQLVYRCSTLLLQLSSQPSILGIIELLERSRDILGLKALPPVVQSLLELVGRNRAFDTLDHMLRIRFQKIRDEFIQVWGQKVRETPIRTQYASQSRAYEPINMAEPTSAQSVRSFGASDIRIPTPDSLQVPCNSSSSMDFQSVPPPAQNVNVSQFEGTFGAPTLDHRNSTGYRDIESFFDELASLEGAERLENQPQFMQNLGFAPDADIADLLASDFGHFNPLMPTFMHQGGNEQAPLNQTSLFDGSEG</sequence>
<dbReference type="GO" id="GO:0003677">
    <property type="term" value="F:DNA binding"/>
    <property type="evidence" value="ECO:0007669"/>
    <property type="project" value="UniProtKB-KW"/>
</dbReference>
<dbReference type="GO" id="GO:0005634">
    <property type="term" value="C:nucleus"/>
    <property type="evidence" value="ECO:0007669"/>
    <property type="project" value="UniProtKB-SubCell"/>
</dbReference>
<dbReference type="SUPFAM" id="SSF57701">
    <property type="entry name" value="Zn2/Cys6 DNA-binding domain"/>
    <property type="match status" value="1"/>
</dbReference>
<evidence type="ECO:0000313" key="12">
    <source>
        <dbReference type="EMBL" id="KAF2191329.1"/>
    </source>
</evidence>
<dbReference type="Pfam" id="PF00172">
    <property type="entry name" value="Zn_clus"/>
    <property type="match status" value="1"/>
</dbReference>
<evidence type="ECO:0000256" key="1">
    <source>
        <dbReference type="ARBA" id="ARBA00004123"/>
    </source>
</evidence>
<dbReference type="InterPro" id="IPR007219">
    <property type="entry name" value="XnlR_reg_dom"/>
</dbReference>
<evidence type="ECO:0000256" key="9">
    <source>
        <dbReference type="ARBA" id="ARBA00023242"/>
    </source>
</evidence>
<keyword evidence="5" id="KW-0805">Transcription regulation</keyword>
<gene>
    <name evidence="12" type="ORF">K469DRAFT_656115</name>
</gene>
<keyword evidence="2" id="KW-0479">Metal-binding</keyword>
<protein>
    <recommendedName>
        <fullName evidence="11">Zn(2)-C6 fungal-type domain-containing protein</fullName>
    </recommendedName>
</protein>
<evidence type="ECO:0000256" key="2">
    <source>
        <dbReference type="ARBA" id="ARBA00022723"/>
    </source>
</evidence>
<dbReference type="PANTHER" id="PTHR47655">
    <property type="entry name" value="QUINIC ACID UTILIZATION ACTIVATOR"/>
    <property type="match status" value="1"/>
</dbReference>
<accession>A0A6A6EKS0</accession>
<dbReference type="EMBL" id="ML994617">
    <property type="protein sequence ID" value="KAF2191329.1"/>
    <property type="molecule type" value="Genomic_DNA"/>
</dbReference>
<dbReference type="FunFam" id="4.10.240.10:FF:000005">
    <property type="entry name" value="Quinic acid utilization activator"/>
    <property type="match status" value="1"/>
</dbReference>
<evidence type="ECO:0000259" key="11">
    <source>
        <dbReference type="PROSITE" id="PS50048"/>
    </source>
</evidence>
<organism evidence="12 13">
    <name type="scientific">Zopfia rhizophila CBS 207.26</name>
    <dbReference type="NCBI Taxonomy" id="1314779"/>
    <lineage>
        <taxon>Eukaryota</taxon>
        <taxon>Fungi</taxon>
        <taxon>Dikarya</taxon>
        <taxon>Ascomycota</taxon>
        <taxon>Pezizomycotina</taxon>
        <taxon>Dothideomycetes</taxon>
        <taxon>Dothideomycetes incertae sedis</taxon>
        <taxon>Zopfiaceae</taxon>
        <taxon>Zopfia</taxon>
    </lineage>
</organism>
<keyword evidence="6" id="KW-0238">DNA-binding</keyword>
<dbReference type="GO" id="GO:0045944">
    <property type="term" value="P:positive regulation of transcription by RNA polymerase II"/>
    <property type="evidence" value="ECO:0007669"/>
    <property type="project" value="TreeGrafter"/>
</dbReference>
<comment type="subcellular location">
    <subcellularLocation>
        <location evidence="1">Nucleus</location>
    </subcellularLocation>
</comment>
<name>A0A6A6EKS0_9PEZI</name>
<keyword evidence="4" id="KW-0672">Quinate metabolism</keyword>
<dbReference type="PROSITE" id="PS50048">
    <property type="entry name" value="ZN2_CY6_FUNGAL_2"/>
    <property type="match status" value="1"/>
</dbReference>
<dbReference type="CDD" id="cd00067">
    <property type="entry name" value="GAL4"/>
    <property type="match status" value="1"/>
</dbReference>
<evidence type="ECO:0000313" key="13">
    <source>
        <dbReference type="Proteomes" id="UP000800200"/>
    </source>
</evidence>
<keyword evidence="7" id="KW-0010">Activator</keyword>
<dbReference type="PROSITE" id="PS00463">
    <property type="entry name" value="ZN2_CY6_FUNGAL_1"/>
    <property type="match status" value="1"/>
</dbReference>